<dbReference type="CDD" id="cd04433">
    <property type="entry name" value="AFD_class_I"/>
    <property type="match status" value="1"/>
</dbReference>
<protein>
    <submittedName>
        <fullName evidence="3">Fatty acid--CoA ligase</fullName>
    </submittedName>
</protein>
<dbReference type="Gene3D" id="3.40.50.12780">
    <property type="entry name" value="N-terminal domain of ligase-like"/>
    <property type="match status" value="1"/>
</dbReference>
<evidence type="ECO:0000313" key="3">
    <source>
        <dbReference type="EMBL" id="GHJ33500.1"/>
    </source>
</evidence>
<dbReference type="Gene3D" id="3.30.300.30">
    <property type="match status" value="1"/>
</dbReference>
<dbReference type="RefSeq" id="WP_236259481.1">
    <property type="nucleotide sequence ID" value="NZ_BNEK01000005.1"/>
</dbReference>
<dbReference type="Pfam" id="PF00501">
    <property type="entry name" value="AMP-binding"/>
    <property type="match status" value="1"/>
</dbReference>
<dbReference type="PANTHER" id="PTHR43767">
    <property type="entry name" value="LONG-CHAIN-FATTY-ACID--COA LIGASE"/>
    <property type="match status" value="1"/>
</dbReference>
<dbReference type="InterPro" id="IPR000873">
    <property type="entry name" value="AMP-dep_synth/lig_dom"/>
</dbReference>
<name>A0ABQ3UD26_STRHY</name>
<organism evidence="3 4">
    <name type="scientific">Streptomyces hygroscopicus</name>
    <dbReference type="NCBI Taxonomy" id="1912"/>
    <lineage>
        <taxon>Bacteria</taxon>
        <taxon>Bacillati</taxon>
        <taxon>Actinomycetota</taxon>
        <taxon>Actinomycetes</taxon>
        <taxon>Kitasatosporales</taxon>
        <taxon>Streptomycetaceae</taxon>
        <taxon>Streptomyces</taxon>
        <taxon>Streptomyces violaceusniger group</taxon>
    </lineage>
</organism>
<dbReference type="InterPro" id="IPR020845">
    <property type="entry name" value="AMP-binding_CS"/>
</dbReference>
<dbReference type="GO" id="GO:0016874">
    <property type="term" value="F:ligase activity"/>
    <property type="evidence" value="ECO:0007669"/>
    <property type="project" value="UniProtKB-KW"/>
</dbReference>
<dbReference type="PROSITE" id="PS00455">
    <property type="entry name" value="AMP_BINDING"/>
    <property type="match status" value="1"/>
</dbReference>
<feature type="domain" description="AMP-dependent synthetase/ligase" evidence="1">
    <location>
        <begin position="16"/>
        <end position="326"/>
    </location>
</feature>
<evidence type="ECO:0000313" key="4">
    <source>
        <dbReference type="Proteomes" id="UP001054854"/>
    </source>
</evidence>
<evidence type="ECO:0000259" key="2">
    <source>
        <dbReference type="Pfam" id="PF13193"/>
    </source>
</evidence>
<dbReference type="PANTHER" id="PTHR43767:SF1">
    <property type="entry name" value="NONRIBOSOMAL PEPTIDE SYNTHASE PES1 (EUROFUNG)-RELATED"/>
    <property type="match status" value="1"/>
</dbReference>
<dbReference type="EMBL" id="BNEK01000005">
    <property type="protein sequence ID" value="GHJ33500.1"/>
    <property type="molecule type" value="Genomic_DNA"/>
</dbReference>
<dbReference type="InterPro" id="IPR045851">
    <property type="entry name" value="AMP-bd_C_sf"/>
</dbReference>
<proteinExistence type="predicted"/>
<dbReference type="InterPro" id="IPR042099">
    <property type="entry name" value="ANL_N_sf"/>
</dbReference>
<feature type="domain" description="AMP-binding enzyme C-terminal" evidence="2">
    <location>
        <begin position="378"/>
        <end position="446"/>
    </location>
</feature>
<comment type="caution">
    <text evidence="3">The sequence shown here is derived from an EMBL/GenBank/DDBJ whole genome shotgun (WGS) entry which is preliminary data.</text>
</comment>
<dbReference type="Pfam" id="PF13193">
    <property type="entry name" value="AMP-binding_C"/>
    <property type="match status" value="1"/>
</dbReference>
<keyword evidence="4" id="KW-1185">Reference proteome</keyword>
<accession>A0ABQ3UD26</accession>
<keyword evidence="3" id="KW-0436">Ligase</keyword>
<dbReference type="InterPro" id="IPR050237">
    <property type="entry name" value="ATP-dep_AMP-bd_enzyme"/>
</dbReference>
<gene>
    <name evidence="3" type="ORF">TPA0910_79330</name>
</gene>
<reference evidence="3" key="1">
    <citation type="submission" date="2024-05" db="EMBL/GenBank/DDBJ databases">
        <title>Whole genome shotgun sequence of Streptomyces hygroscopicus NBRC 113678.</title>
        <authorList>
            <person name="Komaki H."/>
            <person name="Tamura T."/>
        </authorList>
    </citation>
    <scope>NUCLEOTIDE SEQUENCE</scope>
    <source>
        <strain evidence="3">N11-34</strain>
    </source>
</reference>
<evidence type="ECO:0000259" key="1">
    <source>
        <dbReference type="Pfam" id="PF00501"/>
    </source>
</evidence>
<dbReference type="InterPro" id="IPR025110">
    <property type="entry name" value="AMP-bd_C"/>
</dbReference>
<dbReference type="Proteomes" id="UP001054854">
    <property type="component" value="Unassembled WGS sequence"/>
</dbReference>
<dbReference type="SUPFAM" id="SSF56801">
    <property type="entry name" value="Acetyl-CoA synthetase-like"/>
    <property type="match status" value="1"/>
</dbReference>
<sequence>MTAGMRELLEALFDAHPGELPYLVHGEHPVSRAEVRDAVAREADVFAGHGVGEGRTVMLRIPPSLTQIEVLFALWRLGAQVMLVDHRLKPSEVDALRSVCHPQFMVSAGTAGRSPLRFEPRYEVVTSRCPGGRAAATAHRLVQFSSGSTGLPKVIGRTADSLAAEIDRFTRIEGTPAPGERVLLLSSTAHSFGLIAGVLHTLAVGVSAVFARRVSARDILAAAGRHDVHLIFGTPFHYELLGTARELPALPALRAAVSGGEIMPPETAARFAGRFGIGVGESYGTTETGVIAMEVSGAARPAVGPAAPGVRLRVHEGELEVWLPDGSPYLHGSGGDRYADGWLRTRDRAELDASGAVRLLGRGDSLVVIGGLKVDLTEVETVLREHPRVSGAVVVHAGATEAYVATGPDGPAAGELLRWCRERLADYKVPRVVHVLPDLPRTSNGKLVRHREALLARSARG</sequence>